<comment type="subcellular location">
    <subcellularLocation>
        <location evidence="1">Nucleus</location>
    </subcellularLocation>
</comment>
<feature type="region of interest" description="Disordered" evidence="3">
    <location>
        <begin position="537"/>
        <end position="561"/>
    </location>
</feature>
<evidence type="ECO:0000313" key="5">
    <source>
        <dbReference type="EMBL" id="PNW78929.1"/>
    </source>
</evidence>
<reference evidence="5 6" key="1">
    <citation type="journal article" date="2007" name="Science">
        <title>The Chlamydomonas genome reveals the evolution of key animal and plant functions.</title>
        <authorList>
            <person name="Merchant S.S."/>
            <person name="Prochnik S.E."/>
            <person name="Vallon O."/>
            <person name="Harris E.H."/>
            <person name="Karpowicz S.J."/>
            <person name="Witman G.B."/>
            <person name="Terry A."/>
            <person name="Salamov A."/>
            <person name="Fritz-Laylin L.K."/>
            <person name="Marechal-Drouard L."/>
            <person name="Marshall W.F."/>
            <person name="Qu L.H."/>
            <person name="Nelson D.R."/>
            <person name="Sanderfoot A.A."/>
            <person name="Spalding M.H."/>
            <person name="Kapitonov V.V."/>
            <person name="Ren Q."/>
            <person name="Ferris P."/>
            <person name="Lindquist E."/>
            <person name="Shapiro H."/>
            <person name="Lucas S.M."/>
            <person name="Grimwood J."/>
            <person name="Schmutz J."/>
            <person name="Cardol P."/>
            <person name="Cerutti H."/>
            <person name="Chanfreau G."/>
            <person name="Chen C.L."/>
            <person name="Cognat V."/>
            <person name="Croft M.T."/>
            <person name="Dent R."/>
            <person name="Dutcher S."/>
            <person name="Fernandez E."/>
            <person name="Fukuzawa H."/>
            <person name="Gonzalez-Ballester D."/>
            <person name="Gonzalez-Halphen D."/>
            <person name="Hallmann A."/>
            <person name="Hanikenne M."/>
            <person name="Hippler M."/>
            <person name="Inwood W."/>
            <person name="Jabbari K."/>
            <person name="Kalanon M."/>
            <person name="Kuras R."/>
            <person name="Lefebvre P.A."/>
            <person name="Lemaire S.D."/>
            <person name="Lobanov A.V."/>
            <person name="Lohr M."/>
            <person name="Manuell A."/>
            <person name="Meier I."/>
            <person name="Mets L."/>
            <person name="Mittag M."/>
            <person name="Mittelmeier T."/>
            <person name="Moroney J.V."/>
            <person name="Moseley J."/>
            <person name="Napoli C."/>
            <person name="Nedelcu A.M."/>
            <person name="Niyogi K."/>
            <person name="Novoselov S.V."/>
            <person name="Paulsen I.T."/>
            <person name="Pazour G."/>
            <person name="Purton S."/>
            <person name="Ral J.P."/>
            <person name="Riano-Pachon D.M."/>
            <person name="Riekhof W."/>
            <person name="Rymarquis L."/>
            <person name="Schroda M."/>
            <person name="Stern D."/>
            <person name="Umen J."/>
            <person name="Willows R."/>
            <person name="Wilson N."/>
            <person name="Zimmer S.L."/>
            <person name="Allmer J."/>
            <person name="Balk J."/>
            <person name="Bisova K."/>
            <person name="Chen C.J."/>
            <person name="Elias M."/>
            <person name="Gendler K."/>
            <person name="Hauser C."/>
            <person name="Lamb M.R."/>
            <person name="Ledford H."/>
            <person name="Long J.C."/>
            <person name="Minagawa J."/>
            <person name="Page M.D."/>
            <person name="Pan J."/>
            <person name="Pootakham W."/>
            <person name="Roje S."/>
            <person name="Rose A."/>
            <person name="Stahlberg E."/>
            <person name="Terauchi A.M."/>
            <person name="Yang P."/>
            <person name="Ball S."/>
            <person name="Bowler C."/>
            <person name="Dieckmann C.L."/>
            <person name="Gladyshev V.N."/>
            <person name="Green P."/>
            <person name="Jorgensen R."/>
            <person name="Mayfield S."/>
            <person name="Mueller-Roeber B."/>
            <person name="Rajamani S."/>
            <person name="Sayre R.T."/>
            <person name="Brokstein P."/>
            <person name="Dubchak I."/>
            <person name="Goodstein D."/>
            <person name="Hornick L."/>
            <person name="Huang Y.W."/>
            <person name="Jhaveri J."/>
            <person name="Luo Y."/>
            <person name="Martinez D."/>
            <person name="Ngau W.C."/>
            <person name="Otillar B."/>
            <person name="Poliakov A."/>
            <person name="Porter A."/>
            <person name="Szajkowski L."/>
            <person name="Werner G."/>
            <person name="Zhou K."/>
            <person name="Grigoriev I.V."/>
            <person name="Rokhsar D.S."/>
            <person name="Grossman A.R."/>
        </authorList>
    </citation>
    <scope>NUCLEOTIDE SEQUENCE [LARGE SCALE GENOMIC DNA]</scope>
    <source>
        <strain evidence="6">CC-503</strain>
    </source>
</reference>
<dbReference type="FunCoup" id="A0A2K3DEH3">
    <property type="interactions" value="1326"/>
</dbReference>
<gene>
    <name evidence="5" type="ORF">CHLRE_09g394843v5</name>
</gene>
<accession>A0A2K3DEH3</accession>
<evidence type="ECO:0000256" key="3">
    <source>
        <dbReference type="SAM" id="MobiDB-lite"/>
    </source>
</evidence>
<dbReference type="AlphaFoldDB" id="A0A2K3DEH3"/>
<sequence length="708" mass="70197">MSSVYERITSALSSLGKRRERDSSAHEGDGAGASAAGGGPTSPGGRSAAARTPKRFRPWEQADLHKRLETYKPLTWFGKPASVGPVPCALKGWVNDGSDCLTCEYCGSKLVYPPHVAYDQRQAAADMFSPSLTTKHTATCPWRQTACQPKLLAYVPSTTPEQLCSLFYSLADKLMRVDVLPDMDTLAIQTLRSTAMPYGSYDDFITAAAPGGGAVVGGGGAAGYSHDLAPRRRQMPSATIRELDQNGDEVMTPSGSAAGAAAAMAPAAAAGGGGDAAAVLQALVAAGDAGEGQAVLVQTSKLAPAQKARLLALLGWDVDVLQPDSASGMAVAPFAAGGSYSLSHLGVKPKAAAAAAAGAGAGGAAVPGTPGGAGGKGGKGSSKVPSSQVVLKCPICNSRMGLWNYSGVRPVPVGRLTAPPPPAAGGAAALMLSPRPAAASSGGGAAAAAAPAVPATIGSDPLSCTIAGGQYGQFGFGGAASAAKPFGSAAAAAPFRFGSAASTAPVFGLAAMDVDAQRAASAASGPFGSAAAAAAATPSMPAPSGSATPAPAGRKRKAEAPEPMALDAQHTPSAGMATPVAAPDGKRQRMAATPLWGGAGFGAVGGPAASPSGLGLGGASALAAASAAGQPRELDPVAQHRSWCPWVYTGSGDEKHMSGWQHMLSALSQHQQHQQQQANVAATPGAAAASPADARQLRDNALEAIRKL</sequence>
<feature type="domain" description="C3HC-type" evidence="4">
    <location>
        <begin position="58"/>
        <end position="181"/>
    </location>
</feature>
<dbReference type="Pfam" id="PF07967">
    <property type="entry name" value="zf-C3HC"/>
    <property type="match status" value="1"/>
</dbReference>
<dbReference type="PANTHER" id="PTHR15835">
    <property type="entry name" value="NUCLEAR-INTERACTING PARTNER OF ALK"/>
    <property type="match status" value="1"/>
</dbReference>
<organism evidence="5 6">
    <name type="scientific">Chlamydomonas reinhardtii</name>
    <name type="common">Chlamydomonas smithii</name>
    <dbReference type="NCBI Taxonomy" id="3055"/>
    <lineage>
        <taxon>Eukaryota</taxon>
        <taxon>Viridiplantae</taxon>
        <taxon>Chlorophyta</taxon>
        <taxon>core chlorophytes</taxon>
        <taxon>Chlorophyceae</taxon>
        <taxon>CS clade</taxon>
        <taxon>Chlamydomonadales</taxon>
        <taxon>Chlamydomonadaceae</taxon>
        <taxon>Chlamydomonas</taxon>
    </lineage>
</organism>
<keyword evidence="6" id="KW-1185">Reference proteome</keyword>
<dbReference type="GO" id="GO:0005634">
    <property type="term" value="C:nucleus"/>
    <property type="evidence" value="ECO:0000318"/>
    <property type="project" value="GO_Central"/>
</dbReference>
<dbReference type="GO" id="GO:0008270">
    <property type="term" value="F:zinc ion binding"/>
    <property type="evidence" value="ECO:0007669"/>
    <property type="project" value="UniProtKB-KW"/>
</dbReference>
<evidence type="ECO:0000259" key="4">
    <source>
        <dbReference type="Pfam" id="PF07967"/>
    </source>
</evidence>
<dbReference type="STRING" id="3055.A0A2K3DEH3"/>
<evidence type="ECO:0000313" key="6">
    <source>
        <dbReference type="Proteomes" id="UP000006906"/>
    </source>
</evidence>
<dbReference type="InParanoid" id="A0A2K3DEH3"/>
<protein>
    <recommendedName>
        <fullName evidence="4">C3HC-type domain-containing protein</fullName>
    </recommendedName>
</protein>
<dbReference type="OrthoDB" id="515567at2759"/>
<dbReference type="KEGG" id="cre:CHLRE_09g394843v5"/>
<dbReference type="OMA" id="KRFRPWE"/>
<dbReference type="InterPro" id="IPR012935">
    <property type="entry name" value="NuBaID_N"/>
</dbReference>
<feature type="compositionally biased region" description="Low complexity" evidence="3">
    <location>
        <begin position="537"/>
        <end position="552"/>
    </location>
</feature>
<dbReference type="RefSeq" id="XP_042921239.1">
    <property type="nucleotide sequence ID" value="XM_043065731.1"/>
</dbReference>
<name>A0A2K3DEH3_CHLRE</name>
<evidence type="ECO:0000256" key="1">
    <source>
        <dbReference type="ARBA" id="ARBA00004123"/>
    </source>
</evidence>
<feature type="compositionally biased region" description="Basic and acidic residues" evidence="3">
    <location>
        <begin position="17"/>
        <end position="29"/>
    </location>
</feature>
<dbReference type="PANTHER" id="PTHR15835:SF6">
    <property type="entry name" value="ZINC FINGER C3HC-TYPE PROTEIN 1"/>
    <property type="match status" value="1"/>
</dbReference>
<keyword evidence="2" id="KW-0539">Nucleus</keyword>
<dbReference type="EMBL" id="CM008970">
    <property type="protein sequence ID" value="PNW78929.1"/>
    <property type="molecule type" value="Genomic_DNA"/>
</dbReference>
<dbReference type="Gramene" id="PNW78929">
    <property type="protein sequence ID" value="PNW78929"/>
    <property type="gene ID" value="CHLRE_09g394843v5"/>
</dbReference>
<proteinExistence type="predicted"/>
<evidence type="ECO:0000256" key="2">
    <source>
        <dbReference type="ARBA" id="ARBA00023242"/>
    </source>
</evidence>
<feature type="region of interest" description="Disordered" evidence="3">
    <location>
        <begin position="1"/>
        <end position="59"/>
    </location>
</feature>
<feature type="region of interest" description="Disordered" evidence="3">
    <location>
        <begin position="669"/>
        <end position="694"/>
    </location>
</feature>
<dbReference type="GeneID" id="66054671"/>
<dbReference type="Proteomes" id="UP000006906">
    <property type="component" value="Chromosome 9"/>
</dbReference>